<evidence type="ECO:0000256" key="9">
    <source>
        <dbReference type="ARBA" id="ARBA00023180"/>
    </source>
</evidence>
<keyword evidence="6" id="KW-1133">Transmembrane helix</keyword>
<evidence type="ECO:0000256" key="6">
    <source>
        <dbReference type="ARBA" id="ARBA00022989"/>
    </source>
</evidence>
<feature type="non-terminal residue" evidence="11">
    <location>
        <position position="77"/>
    </location>
</feature>
<sequence>SLRYFKVAVSEPSPGVPRFVEEGYVDGIPIMRYDSETRRMEPRVDWMAANLDQQYWDRNTRKGRGKEQIDRVNLDRL</sequence>
<keyword evidence="2" id="KW-0490">MHC I</keyword>
<dbReference type="Pfam" id="PF00129">
    <property type="entry name" value="MHC_I"/>
    <property type="match status" value="1"/>
</dbReference>
<keyword evidence="7" id="KW-0472">Membrane</keyword>
<dbReference type="Gene3D" id="3.30.500.10">
    <property type="entry name" value="MHC class I-like antigen recognition-like"/>
    <property type="match status" value="1"/>
</dbReference>
<name>A0A7L4DUD0_9AVES</name>
<evidence type="ECO:0000256" key="1">
    <source>
        <dbReference type="ARBA" id="ARBA00004479"/>
    </source>
</evidence>
<organism evidence="11 12">
    <name type="scientific">Eurystomus gularis</name>
    <dbReference type="NCBI Taxonomy" id="325343"/>
    <lineage>
        <taxon>Eukaryota</taxon>
        <taxon>Metazoa</taxon>
        <taxon>Chordata</taxon>
        <taxon>Craniata</taxon>
        <taxon>Vertebrata</taxon>
        <taxon>Euteleostomi</taxon>
        <taxon>Archelosauria</taxon>
        <taxon>Archosauria</taxon>
        <taxon>Dinosauria</taxon>
        <taxon>Saurischia</taxon>
        <taxon>Theropoda</taxon>
        <taxon>Coelurosauria</taxon>
        <taxon>Aves</taxon>
        <taxon>Neognathae</taxon>
        <taxon>Neoaves</taxon>
        <taxon>Telluraves</taxon>
        <taxon>Coraciimorphae</taxon>
        <taxon>Coraciiformes</taxon>
        <taxon>Coraciidae</taxon>
        <taxon>Eurystomus</taxon>
    </lineage>
</organism>
<keyword evidence="12" id="KW-1185">Reference proteome</keyword>
<evidence type="ECO:0000256" key="5">
    <source>
        <dbReference type="ARBA" id="ARBA00022859"/>
    </source>
</evidence>
<evidence type="ECO:0000256" key="2">
    <source>
        <dbReference type="ARBA" id="ARBA00022451"/>
    </source>
</evidence>
<feature type="non-terminal residue" evidence="11">
    <location>
        <position position="1"/>
    </location>
</feature>
<evidence type="ECO:0000256" key="7">
    <source>
        <dbReference type="ARBA" id="ARBA00023136"/>
    </source>
</evidence>
<dbReference type="InterPro" id="IPR037055">
    <property type="entry name" value="MHC_I-like_Ag-recog_sf"/>
</dbReference>
<keyword evidence="3" id="KW-0812">Transmembrane</keyword>
<evidence type="ECO:0000259" key="10">
    <source>
        <dbReference type="Pfam" id="PF00129"/>
    </source>
</evidence>
<evidence type="ECO:0000256" key="3">
    <source>
        <dbReference type="ARBA" id="ARBA00022692"/>
    </source>
</evidence>
<dbReference type="InterPro" id="IPR011161">
    <property type="entry name" value="MHC_I-like_Ag-recog"/>
</dbReference>
<dbReference type="SUPFAM" id="SSF54452">
    <property type="entry name" value="MHC antigen-recognition domain"/>
    <property type="match status" value="1"/>
</dbReference>
<evidence type="ECO:0000256" key="4">
    <source>
        <dbReference type="ARBA" id="ARBA00022729"/>
    </source>
</evidence>
<dbReference type="InterPro" id="IPR011162">
    <property type="entry name" value="MHC_I/II-like_Ag-recog"/>
</dbReference>
<keyword evidence="4" id="KW-0732">Signal</keyword>
<dbReference type="PANTHER" id="PTHR16675:SF242">
    <property type="entry name" value="MAJOR HISTOCOMPATIBILITY COMPLEX CLASS I-RELATED GENE PROTEIN"/>
    <property type="match status" value="1"/>
</dbReference>
<dbReference type="GO" id="GO:0042612">
    <property type="term" value="C:MHC class I protein complex"/>
    <property type="evidence" value="ECO:0007669"/>
    <property type="project" value="UniProtKB-KW"/>
</dbReference>
<comment type="caution">
    <text evidence="11">The sequence shown here is derived from an EMBL/GenBank/DDBJ whole genome shotgun (WGS) entry which is preliminary data.</text>
</comment>
<keyword evidence="8" id="KW-1015">Disulfide bond</keyword>
<proteinExistence type="predicted"/>
<keyword evidence="9" id="KW-0325">Glycoprotein</keyword>
<evidence type="ECO:0000256" key="8">
    <source>
        <dbReference type="ARBA" id="ARBA00023157"/>
    </source>
</evidence>
<gene>
    <name evidence="11" type="primary">Ha1f_2</name>
    <name evidence="11" type="ORF">EURGUL_R15186</name>
</gene>
<dbReference type="GO" id="GO:0006955">
    <property type="term" value="P:immune response"/>
    <property type="evidence" value="ECO:0007669"/>
    <property type="project" value="TreeGrafter"/>
</dbReference>
<dbReference type="GO" id="GO:0002474">
    <property type="term" value="P:antigen processing and presentation of peptide antigen via MHC class I"/>
    <property type="evidence" value="ECO:0007669"/>
    <property type="project" value="UniProtKB-KW"/>
</dbReference>
<dbReference type="Proteomes" id="UP000541249">
    <property type="component" value="Unassembled WGS sequence"/>
</dbReference>
<dbReference type="GO" id="GO:0005615">
    <property type="term" value="C:extracellular space"/>
    <property type="evidence" value="ECO:0007669"/>
    <property type="project" value="TreeGrafter"/>
</dbReference>
<comment type="subcellular location">
    <subcellularLocation>
        <location evidence="1">Membrane</location>
        <topology evidence="1">Single-pass type I membrane protein</topology>
    </subcellularLocation>
</comment>
<dbReference type="OrthoDB" id="8936120at2759"/>
<evidence type="ECO:0000313" key="12">
    <source>
        <dbReference type="Proteomes" id="UP000541249"/>
    </source>
</evidence>
<dbReference type="InterPro" id="IPR050208">
    <property type="entry name" value="MHC_class-I_related"/>
</dbReference>
<dbReference type="GO" id="GO:0009897">
    <property type="term" value="C:external side of plasma membrane"/>
    <property type="evidence" value="ECO:0007669"/>
    <property type="project" value="TreeGrafter"/>
</dbReference>
<dbReference type="AlphaFoldDB" id="A0A7L4DUD0"/>
<keyword evidence="5" id="KW-0391">Immunity</keyword>
<dbReference type="EMBL" id="VZZY01023148">
    <property type="protein sequence ID" value="NXW65243.1"/>
    <property type="molecule type" value="Genomic_DNA"/>
</dbReference>
<reference evidence="11 12" key="1">
    <citation type="submission" date="2019-09" db="EMBL/GenBank/DDBJ databases">
        <title>Bird 10,000 Genomes (B10K) Project - Family phase.</title>
        <authorList>
            <person name="Zhang G."/>
        </authorList>
    </citation>
    <scope>NUCLEOTIDE SEQUENCE [LARGE SCALE GENOMIC DNA]</scope>
    <source>
        <strain evidence="11">B10K-DU-002-51</strain>
        <tissue evidence="11">Muscle</tissue>
    </source>
</reference>
<accession>A0A7L4DUD0</accession>
<evidence type="ECO:0000313" key="11">
    <source>
        <dbReference type="EMBL" id="NXW65243.1"/>
    </source>
</evidence>
<dbReference type="PANTHER" id="PTHR16675">
    <property type="entry name" value="MHC CLASS I-RELATED"/>
    <property type="match status" value="1"/>
</dbReference>
<protein>
    <submittedName>
        <fullName evidence="11">HA1F protein</fullName>
    </submittedName>
</protein>
<feature type="domain" description="MHC class I-like antigen recognition-like" evidence="10">
    <location>
        <begin position="1"/>
        <end position="76"/>
    </location>
</feature>